<feature type="domain" description="Phospholipase/carboxylesterase/thioesterase" evidence="11">
    <location>
        <begin position="47"/>
        <end position="259"/>
    </location>
</feature>
<organism evidence="12 13">
    <name type="scientific">Lingula anatina</name>
    <name type="common">Brachiopod</name>
    <name type="synonym">Lingula unguis</name>
    <dbReference type="NCBI Taxonomy" id="7574"/>
    <lineage>
        <taxon>Eukaryota</taxon>
        <taxon>Metazoa</taxon>
        <taxon>Spiralia</taxon>
        <taxon>Lophotrochozoa</taxon>
        <taxon>Brachiopoda</taxon>
        <taxon>Linguliformea</taxon>
        <taxon>Lingulata</taxon>
        <taxon>Lingulida</taxon>
        <taxon>Linguloidea</taxon>
        <taxon>Lingulidae</taxon>
        <taxon>Lingula</taxon>
    </lineage>
</organism>
<dbReference type="GO" id="GO:0005737">
    <property type="term" value="C:cytoplasm"/>
    <property type="evidence" value="ECO:0007669"/>
    <property type="project" value="UniProtKB-SubCell"/>
</dbReference>
<evidence type="ECO:0000256" key="6">
    <source>
        <dbReference type="ARBA" id="ARBA00022832"/>
    </source>
</evidence>
<accession>A0A1S3H5X6</accession>
<comment type="similarity">
    <text evidence="2">Belongs to the AB hydrolase superfamily. AB hydrolase 2 family.</text>
</comment>
<dbReference type="FunFam" id="3.40.50.1820:FF:000010">
    <property type="entry name" value="Acyl-protein thioesterase 2"/>
    <property type="match status" value="1"/>
</dbReference>
<dbReference type="GO" id="GO:0006631">
    <property type="term" value="P:fatty acid metabolic process"/>
    <property type="evidence" value="ECO:0007669"/>
    <property type="project" value="UniProtKB-KW"/>
</dbReference>
<keyword evidence="7" id="KW-0443">Lipid metabolism</keyword>
<dbReference type="SUPFAM" id="SSF53474">
    <property type="entry name" value="alpha/beta-Hydrolases"/>
    <property type="match status" value="1"/>
</dbReference>
<dbReference type="Pfam" id="PF02230">
    <property type="entry name" value="Abhydrolase_2"/>
    <property type="match status" value="1"/>
</dbReference>
<sequence>MQPTKRSDGVIPSVKYLLIACTVLVVLVAVIWCCMGGNSPSAMATPAVVVQSSIKQTATVIFLHGLGDTGHGWSEIFARQARIPYIKYILPNAPIQPVTLNAGFKMPSWFDIRGLSPDSPEDAEGIKKAAASLEELIEAEEKAGIPSDRIVIGGFSQGGAVALYASLSHRKPLAGILGLSAWLPLHKQIPGVVSEANKNIKILQCHGTADPVVPFKWGQMTHEALKTITPNADFKQYAGVMHSSSEQEMEDVKSFLESTLPPV</sequence>
<evidence type="ECO:0000256" key="1">
    <source>
        <dbReference type="ARBA" id="ARBA00004496"/>
    </source>
</evidence>
<protein>
    <recommendedName>
        <fullName evidence="3">palmitoyl-protein hydrolase</fullName>
        <ecNumber evidence="3">3.1.2.22</ecNumber>
    </recommendedName>
    <alternativeName>
        <fullName evidence="8">Palmitoyl-protein hydrolase</fullName>
    </alternativeName>
</protein>
<proteinExistence type="inferred from homology"/>
<keyword evidence="6" id="KW-0276">Fatty acid metabolism</keyword>
<evidence type="ECO:0000259" key="11">
    <source>
        <dbReference type="Pfam" id="PF02230"/>
    </source>
</evidence>
<dbReference type="KEGG" id="lak:106151695"/>
<dbReference type="STRING" id="7574.A0A1S3H5X6"/>
<keyword evidence="5" id="KW-0378">Hydrolase</keyword>
<evidence type="ECO:0000256" key="5">
    <source>
        <dbReference type="ARBA" id="ARBA00022801"/>
    </source>
</evidence>
<evidence type="ECO:0000256" key="3">
    <source>
        <dbReference type="ARBA" id="ARBA00012423"/>
    </source>
</evidence>
<evidence type="ECO:0000256" key="8">
    <source>
        <dbReference type="ARBA" id="ARBA00031195"/>
    </source>
</evidence>
<evidence type="ECO:0000313" key="13">
    <source>
        <dbReference type="RefSeq" id="XP_013380529.1"/>
    </source>
</evidence>
<keyword evidence="12" id="KW-1185">Reference proteome</keyword>
<dbReference type="PANTHER" id="PTHR10655">
    <property type="entry name" value="LYSOPHOSPHOLIPASE-RELATED"/>
    <property type="match status" value="1"/>
</dbReference>
<reference evidence="13" key="1">
    <citation type="submission" date="2025-08" db="UniProtKB">
        <authorList>
            <consortium name="RefSeq"/>
        </authorList>
    </citation>
    <scope>IDENTIFICATION</scope>
    <source>
        <tissue evidence="13">Gonads</tissue>
    </source>
</reference>
<dbReference type="GeneID" id="106151695"/>
<dbReference type="InterPro" id="IPR003140">
    <property type="entry name" value="PLipase/COase/thioEstase"/>
</dbReference>
<dbReference type="GO" id="GO:0052689">
    <property type="term" value="F:carboxylic ester hydrolase activity"/>
    <property type="evidence" value="ECO:0007669"/>
    <property type="project" value="TreeGrafter"/>
</dbReference>
<dbReference type="InParanoid" id="A0A1S3H5X6"/>
<comment type="subcellular location">
    <subcellularLocation>
        <location evidence="1">Cytoplasm</location>
    </subcellularLocation>
</comment>
<dbReference type="Proteomes" id="UP000085678">
    <property type="component" value="Unplaced"/>
</dbReference>
<dbReference type="FunCoup" id="A0A1S3H5X6">
    <property type="interactions" value="2305"/>
</dbReference>
<keyword evidence="4" id="KW-0963">Cytoplasm</keyword>
<evidence type="ECO:0000256" key="4">
    <source>
        <dbReference type="ARBA" id="ARBA00022490"/>
    </source>
</evidence>
<evidence type="ECO:0000256" key="9">
    <source>
        <dbReference type="ARBA" id="ARBA00047337"/>
    </source>
</evidence>
<dbReference type="PANTHER" id="PTHR10655:SF68">
    <property type="entry name" value="PALMITOYL-PROTEIN HYDROLASE"/>
    <property type="match status" value="1"/>
</dbReference>
<dbReference type="InterPro" id="IPR029058">
    <property type="entry name" value="AB_hydrolase_fold"/>
</dbReference>
<dbReference type="Gene3D" id="3.40.50.1820">
    <property type="entry name" value="alpha/beta hydrolase"/>
    <property type="match status" value="1"/>
</dbReference>
<comment type="catalytic activity">
    <reaction evidence="9">
        <text>S-hexadecanoyl-L-cysteinyl-[protein] + H2O = L-cysteinyl-[protein] + hexadecanoate + H(+)</text>
        <dbReference type="Rhea" id="RHEA:19233"/>
        <dbReference type="Rhea" id="RHEA-COMP:10131"/>
        <dbReference type="Rhea" id="RHEA-COMP:11032"/>
        <dbReference type="ChEBI" id="CHEBI:7896"/>
        <dbReference type="ChEBI" id="CHEBI:15377"/>
        <dbReference type="ChEBI" id="CHEBI:15378"/>
        <dbReference type="ChEBI" id="CHEBI:29950"/>
        <dbReference type="ChEBI" id="CHEBI:74151"/>
        <dbReference type="EC" id="3.1.2.22"/>
    </reaction>
</comment>
<evidence type="ECO:0000256" key="2">
    <source>
        <dbReference type="ARBA" id="ARBA00006499"/>
    </source>
</evidence>
<name>A0A1S3H5X6_LINAN</name>
<evidence type="ECO:0000313" key="12">
    <source>
        <dbReference type="Proteomes" id="UP000085678"/>
    </source>
</evidence>
<dbReference type="GO" id="GO:0008474">
    <property type="term" value="F:palmitoyl-(protein) hydrolase activity"/>
    <property type="evidence" value="ECO:0007669"/>
    <property type="project" value="UniProtKB-EC"/>
</dbReference>
<comment type="catalytic activity">
    <reaction evidence="10">
        <text>1-hexadecanoyl-sn-glycero-3-phosphocholine + H2O = sn-glycerol 3-phosphocholine + hexadecanoate + H(+)</text>
        <dbReference type="Rhea" id="RHEA:40435"/>
        <dbReference type="ChEBI" id="CHEBI:7896"/>
        <dbReference type="ChEBI" id="CHEBI:15377"/>
        <dbReference type="ChEBI" id="CHEBI:15378"/>
        <dbReference type="ChEBI" id="CHEBI:16870"/>
        <dbReference type="ChEBI" id="CHEBI:72998"/>
    </reaction>
    <physiologicalReaction direction="left-to-right" evidence="10">
        <dbReference type="Rhea" id="RHEA:40436"/>
    </physiologicalReaction>
</comment>
<dbReference type="RefSeq" id="XP_013380529.1">
    <property type="nucleotide sequence ID" value="XM_013525075.2"/>
</dbReference>
<evidence type="ECO:0000256" key="10">
    <source>
        <dbReference type="ARBA" id="ARBA00048656"/>
    </source>
</evidence>
<evidence type="ECO:0000256" key="7">
    <source>
        <dbReference type="ARBA" id="ARBA00023098"/>
    </source>
</evidence>
<dbReference type="InterPro" id="IPR050565">
    <property type="entry name" value="LYPA1-2/EST-like"/>
</dbReference>
<gene>
    <name evidence="13" type="primary">LOC106151695</name>
</gene>
<dbReference type="AlphaFoldDB" id="A0A1S3H5X6"/>
<dbReference type="OrthoDB" id="2418081at2759"/>
<dbReference type="EC" id="3.1.2.22" evidence="3"/>